<keyword evidence="3" id="KW-0808">Transferase</keyword>
<evidence type="ECO:0000313" key="11">
    <source>
        <dbReference type="EMBL" id="MBA8811574.1"/>
    </source>
</evidence>
<keyword evidence="5 9" id="KW-1133">Transmembrane helix</keyword>
<feature type="region of interest" description="Disordered" evidence="8">
    <location>
        <begin position="490"/>
        <end position="520"/>
    </location>
</feature>
<evidence type="ECO:0000256" key="5">
    <source>
        <dbReference type="ARBA" id="ARBA00022989"/>
    </source>
</evidence>
<evidence type="ECO:0000256" key="4">
    <source>
        <dbReference type="ARBA" id="ARBA00022692"/>
    </source>
</evidence>
<dbReference type="SUPFAM" id="SSF52266">
    <property type="entry name" value="SGNH hydrolase"/>
    <property type="match status" value="1"/>
</dbReference>
<feature type="region of interest" description="Disordered" evidence="8">
    <location>
        <begin position="30"/>
        <end position="74"/>
    </location>
</feature>
<comment type="caution">
    <text evidence="11">The sequence shown here is derived from an EMBL/GenBank/DDBJ whole genome shotgun (WGS) entry which is preliminary data.</text>
</comment>
<sequence length="684" mass="71090">MVLTDDARPGLVAGSATAAAPAPAPALAPGAAPAPVPAAGPTTAGTPAAAAAVAPHSPAGVPTHQPPGSPAARSARIPGLDGLRALAVVAVVAFHLAPAWVPGGFLGVDVFFVVSGFLITTLLLREVAGTSWIRLPRFWVRRARRLLPAIALVLVVSIPVARVVEPDLTVGIGRQILGAVTFSTNWVEIAAGTGYFDESQPELLRILWSLAIEEQFYLAWPVLLVVLLIAVRSAAWRVRVVAVGALVSAAAMALLLMPAYGTGVDPTRVYYGTDTHAFGLLLGAAVTLRWAKAGPALRGARAHLLPPLALAGLVALFLLLRSDSPLTYPLGLLAASLLALVLVLACDAARTQPTWFVAALELPVLRWVGERSYGIYLWHWPVACIVTAAVGAQPGTPWWGVGTGLAVVLTLGLAAASYRWVEMPVRRLGFRGALRELLGAVRTSAVVPKGAVVVAVLALAGTGAAVTSAPERTATELAIAAGVQAGQDAAGPQAATAAARTGTPEPTSRSGRPGPERLPFGAREGAQVSAFGDSVLAAATPAILARYPRAEVEGVVSTDWLDAERMVRAAKREGRLRETVLLNFGTNAGFQLDGSADAARNVLDMIGPDRRVVLVNSVGISYWVPDANKTLDQVAAGRENVAVADWHALVDRHPGLLHADATHPNLDGVEAYTDLVEKSFATLE</sequence>
<feature type="transmembrane region" description="Helical" evidence="9">
    <location>
        <begin position="269"/>
        <end position="290"/>
    </location>
</feature>
<organism evidence="11 12">
    <name type="scientific">Promicromonospora sukumoe</name>
    <dbReference type="NCBI Taxonomy" id="88382"/>
    <lineage>
        <taxon>Bacteria</taxon>
        <taxon>Bacillati</taxon>
        <taxon>Actinomycetota</taxon>
        <taxon>Actinomycetes</taxon>
        <taxon>Micrococcales</taxon>
        <taxon>Promicromonosporaceae</taxon>
        <taxon>Promicromonospora</taxon>
    </lineage>
</organism>
<dbReference type="GO" id="GO:0005886">
    <property type="term" value="C:plasma membrane"/>
    <property type="evidence" value="ECO:0007669"/>
    <property type="project" value="UniProtKB-SubCell"/>
</dbReference>
<keyword evidence="7" id="KW-0012">Acyltransferase</keyword>
<dbReference type="RefSeq" id="WP_182620672.1">
    <property type="nucleotide sequence ID" value="NZ_BAAATF010000001.1"/>
</dbReference>
<keyword evidence="6 9" id="KW-0472">Membrane</keyword>
<dbReference type="Proteomes" id="UP000540568">
    <property type="component" value="Unassembled WGS sequence"/>
</dbReference>
<evidence type="ECO:0000256" key="8">
    <source>
        <dbReference type="SAM" id="MobiDB-lite"/>
    </source>
</evidence>
<dbReference type="GO" id="GO:0009103">
    <property type="term" value="P:lipopolysaccharide biosynthetic process"/>
    <property type="evidence" value="ECO:0007669"/>
    <property type="project" value="TreeGrafter"/>
</dbReference>
<evidence type="ECO:0000256" key="2">
    <source>
        <dbReference type="ARBA" id="ARBA00022475"/>
    </source>
</evidence>
<feature type="compositionally biased region" description="Low complexity" evidence="8">
    <location>
        <begin position="39"/>
        <end position="62"/>
    </location>
</feature>
<feature type="transmembrane region" description="Helical" evidence="9">
    <location>
        <begin position="83"/>
        <end position="100"/>
    </location>
</feature>
<dbReference type="InterPro" id="IPR036514">
    <property type="entry name" value="SGNH_hydro_sf"/>
</dbReference>
<keyword evidence="2" id="KW-1003">Cell membrane</keyword>
<dbReference type="PANTHER" id="PTHR23028">
    <property type="entry name" value="ACETYLTRANSFERASE"/>
    <property type="match status" value="1"/>
</dbReference>
<keyword evidence="4 9" id="KW-0812">Transmembrane</keyword>
<feature type="compositionally biased region" description="Low complexity" evidence="8">
    <location>
        <begin position="490"/>
        <end position="499"/>
    </location>
</feature>
<proteinExistence type="predicted"/>
<dbReference type="GO" id="GO:0016747">
    <property type="term" value="F:acyltransferase activity, transferring groups other than amino-acyl groups"/>
    <property type="evidence" value="ECO:0007669"/>
    <property type="project" value="InterPro"/>
</dbReference>
<name>A0A7W3PHE9_9MICO</name>
<feature type="transmembrane region" description="Helical" evidence="9">
    <location>
        <begin position="373"/>
        <end position="392"/>
    </location>
</feature>
<feature type="transmembrane region" description="Helical" evidence="9">
    <location>
        <begin position="398"/>
        <end position="421"/>
    </location>
</feature>
<feature type="transmembrane region" description="Helical" evidence="9">
    <location>
        <begin position="238"/>
        <end position="257"/>
    </location>
</feature>
<evidence type="ECO:0000256" key="9">
    <source>
        <dbReference type="SAM" id="Phobius"/>
    </source>
</evidence>
<dbReference type="Gene3D" id="3.40.50.1110">
    <property type="entry name" value="SGNH hydrolase"/>
    <property type="match status" value="1"/>
</dbReference>
<evidence type="ECO:0000313" key="12">
    <source>
        <dbReference type="Proteomes" id="UP000540568"/>
    </source>
</evidence>
<comment type="subcellular location">
    <subcellularLocation>
        <location evidence="1">Cell membrane</location>
        <topology evidence="1">Multi-pass membrane protein</topology>
    </subcellularLocation>
</comment>
<evidence type="ECO:0000256" key="3">
    <source>
        <dbReference type="ARBA" id="ARBA00022679"/>
    </source>
</evidence>
<evidence type="ECO:0000256" key="6">
    <source>
        <dbReference type="ARBA" id="ARBA00023136"/>
    </source>
</evidence>
<dbReference type="InterPro" id="IPR050879">
    <property type="entry name" value="Acyltransferase_3"/>
</dbReference>
<protein>
    <submittedName>
        <fullName evidence="11">Peptidoglycan/LPS O-acetylase OafA/YrhL</fullName>
    </submittedName>
</protein>
<feature type="transmembrane region" description="Helical" evidence="9">
    <location>
        <begin position="146"/>
        <end position="164"/>
    </location>
</feature>
<feature type="transmembrane region" description="Helical" evidence="9">
    <location>
        <begin position="215"/>
        <end position="231"/>
    </location>
</feature>
<dbReference type="AlphaFoldDB" id="A0A7W3PHE9"/>
<dbReference type="InterPro" id="IPR002656">
    <property type="entry name" value="Acyl_transf_3_dom"/>
</dbReference>
<feature type="transmembrane region" description="Helical" evidence="9">
    <location>
        <begin position="326"/>
        <end position="346"/>
    </location>
</feature>
<evidence type="ECO:0000259" key="10">
    <source>
        <dbReference type="Pfam" id="PF01757"/>
    </source>
</evidence>
<keyword evidence="12" id="KW-1185">Reference proteome</keyword>
<reference evidence="11 12" key="1">
    <citation type="submission" date="2020-07" db="EMBL/GenBank/DDBJ databases">
        <title>Sequencing the genomes of 1000 actinobacteria strains.</title>
        <authorList>
            <person name="Klenk H.-P."/>
        </authorList>
    </citation>
    <scope>NUCLEOTIDE SEQUENCE [LARGE SCALE GENOMIC DNA]</scope>
    <source>
        <strain evidence="11 12">DSM 44121</strain>
    </source>
</reference>
<feature type="domain" description="Acyltransferase 3" evidence="10">
    <location>
        <begin position="78"/>
        <end position="413"/>
    </location>
</feature>
<accession>A0A7W3PHE9</accession>
<feature type="transmembrane region" description="Helical" evidence="9">
    <location>
        <begin position="106"/>
        <end position="125"/>
    </location>
</feature>
<dbReference type="PANTHER" id="PTHR23028:SF53">
    <property type="entry name" value="ACYL_TRANSF_3 DOMAIN-CONTAINING PROTEIN"/>
    <property type="match status" value="1"/>
</dbReference>
<evidence type="ECO:0000256" key="7">
    <source>
        <dbReference type="ARBA" id="ARBA00023315"/>
    </source>
</evidence>
<dbReference type="EMBL" id="JACGWV010000003">
    <property type="protein sequence ID" value="MBA8811574.1"/>
    <property type="molecule type" value="Genomic_DNA"/>
</dbReference>
<feature type="transmembrane region" description="Helical" evidence="9">
    <location>
        <begin position="302"/>
        <end position="320"/>
    </location>
</feature>
<evidence type="ECO:0000256" key="1">
    <source>
        <dbReference type="ARBA" id="ARBA00004651"/>
    </source>
</evidence>
<dbReference type="Pfam" id="PF01757">
    <property type="entry name" value="Acyl_transf_3"/>
    <property type="match status" value="1"/>
</dbReference>
<gene>
    <name evidence="11" type="ORF">FHX71_005581</name>
</gene>